<feature type="domain" description="NADAR" evidence="3">
    <location>
        <begin position="8"/>
        <end position="146"/>
    </location>
</feature>
<dbReference type="Proteomes" id="UP000094936">
    <property type="component" value="Unassembled WGS sequence"/>
</dbReference>
<dbReference type="Gene3D" id="1.10.357.40">
    <property type="entry name" value="YbiA-like"/>
    <property type="match status" value="1"/>
</dbReference>
<evidence type="ECO:0000313" key="4">
    <source>
        <dbReference type="EMBL" id="ODA35086.1"/>
    </source>
</evidence>
<dbReference type="AlphaFoldDB" id="A0A1C3EPB8"/>
<evidence type="ECO:0000256" key="1">
    <source>
        <dbReference type="ARBA" id="ARBA00000022"/>
    </source>
</evidence>
<dbReference type="STRING" id="1080227.A8L45_05255"/>
<dbReference type="InterPro" id="IPR037238">
    <property type="entry name" value="YbiA-like_sf"/>
</dbReference>
<dbReference type="Pfam" id="PF08719">
    <property type="entry name" value="NADAR"/>
    <property type="match status" value="1"/>
</dbReference>
<name>A0A1C3EPB8_9GAMM</name>
<reference evidence="4 5" key="1">
    <citation type="submission" date="2016-05" db="EMBL/GenBank/DDBJ databases">
        <title>Genomic Taxonomy of the Vibrionaceae.</title>
        <authorList>
            <person name="Gomez-Gil B."/>
            <person name="Enciso-Ibarra J."/>
        </authorList>
    </citation>
    <scope>NUCLEOTIDE SEQUENCE [LARGE SCALE GENOMIC DNA]</scope>
    <source>
        <strain evidence="4 5">CAIM 1920</strain>
    </source>
</reference>
<gene>
    <name evidence="4" type="ORF">A8L45_05255</name>
</gene>
<comment type="catalytic activity">
    <reaction evidence="2">
        <text>2,5-diamino-6-hydroxy-4-(5-phosphoribosylamino)-pyrimidine + H2O = 2,5,6-triamino-4-hydroxypyrimidine + D-ribose 5-phosphate</text>
        <dbReference type="Rhea" id="RHEA:23436"/>
        <dbReference type="ChEBI" id="CHEBI:15377"/>
        <dbReference type="ChEBI" id="CHEBI:58614"/>
        <dbReference type="ChEBI" id="CHEBI:78346"/>
        <dbReference type="ChEBI" id="CHEBI:137796"/>
    </reaction>
</comment>
<comment type="caution">
    <text evidence="4">The sequence shown here is derived from an EMBL/GenBank/DDBJ whole genome shotgun (WGS) entry which is preliminary data.</text>
</comment>
<proteinExistence type="predicted"/>
<sequence>METTTIHFYEPEDEFGFLSNFFPAPLFIEGVSWPTAEHYYQAQKFNHPPVIEAVRFAESAKKAFRLSRLYGHLVREDWYEIRRDIMSRSVKEKFLQHNELKDKLLETGSWQLIEHTKKDPFWGDAGDGSGRNEMGKVLMELREQFRNESAQQV</sequence>
<protein>
    <recommendedName>
        <fullName evidence="3">NADAR domain-containing protein</fullName>
    </recommendedName>
</protein>
<dbReference type="CDD" id="cd15457">
    <property type="entry name" value="NADAR"/>
    <property type="match status" value="1"/>
</dbReference>
<evidence type="ECO:0000256" key="2">
    <source>
        <dbReference type="ARBA" id="ARBA00000751"/>
    </source>
</evidence>
<evidence type="ECO:0000259" key="3">
    <source>
        <dbReference type="Pfam" id="PF08719"/>
    </source>
</evidence>
<organism evidence="4 5">
    <name type="scientific">Veronia pacifica</name>
    <dbReference type="NCBI Taxonomy" id="1080227"/>
    <lineage>
        <taxon>Bacteria</taxon>
        <taxon>Pseudomonadati</taxon>
        <taxon>Pseudomonadota</taxon>
        <taxon>Gammaproteobacteria</taxon>
        <taxon>Vibrionales</taxon>
        <taxon>Vibrionaceae</taxon>
        <taxon>Veronia</taxon>
    </lineage>
</organism>
<dbReference type="RefSeq" id="WP_068899967.1">
    <property type="nucleotide sequence ID" value="NZ_JBHUIF010000013.1"/>
</dbReference>
<keyword evidence="5" id="KW-1185">Reference proteome</keyword>
<accession>A0A1C3EPB8</accession>
<dbReference type="EMBL" id="LYBM01000006">
    <property type="protein sequence ID" value="ODA35086.1"/>
    <property type="molecule type" value="Genomic_DNA"/>
</dbReference>
<evidence type="ECO:0000313" key="5">
    <source>
        <dbReference type="Proteomes" id="UP000094936"/>
    </source>
</evidence>
<dbReference type="NCBIfam" id="TIGR02464">
    <property type="entry name" value="ribofla_fusion"/>
    <property type="match status" value="1"/>
</dbReference>
<dbReference type="SUPFAM" id="SSF143990">
    <property type="entry name" value="YbiA-like"/>
    <property type="match status" value="1"/>
</dbReference>
<comment type="catalytic activity">
    <reaction evidence="1">
        <text>5-amino-6-(5-phospho-D-ribosylamino)uracil + H2O = 5,6-diaminouracil + D-ribose 5-phosphate</text>
        <dbReference type="Rhea" id="RHEA:55020"/>
        <dbReference type="ChEBI" id="CHEBI:15377"/>
        <dbReference type="ChEBI" id="CHEBI:46252"/>
        <dbReference type="ChEBI" id="CHEBI:58453"/>
        <dbReference type="ChEBI" id="CHEBI:78346"/>
    </reaction>
</comment>
<dbReference type="InterPro" id="IPR012816">
    <property type="entry name" value="NADAR"/>
</dbReference>
<dbReference type="OrthoDB" id="9793111at2"/>